<dbReference type="GO" id="GO:0003677">
    <property type="term" value="F:DNA binding"/>
    <property type="evidence" value="ECO:0007669"/>
    <property type="project" value="InterPro"/>
</dbReference>
<evidence type="ECO:0000256" key="1">
    <source>
        <dbReference type="ARBA" id="ARBA00008857"/>
    </source>
</evidence>
<dbReference type="InterPro" id="IPR013762">
    <property type="entry name" value="Integrase-like_cat_sf"/>
</dbReference>
<evidence type="ECO:0000313" key="3">
    <source>
        <dbReference type="EMBL" id="DAD91465.1"/>
    </source>
</evidence>
<evidence type="ECO:0000256" key="2">
    <source>
        <dbReference type="ARBA" id="ARBA00023172"/>
    </source>
</evidence>
<sequence>MPAEELKKPDEAAMFRILARHPYSPEGVILRLAWQEGLSRKELNELTWDQVDLDGGSILLPDRTVPLEPSVADCLRERYARYRKLSDRVLIADRGKKPMTPENVSRLAKIALDSEGQDVSLKDLRRDWIVRQIKASGWAYAARVSGMAVGSLRGIFPAALWEDAPQPDVPQTGGDDTEYSLWRIVQQEGSSTAGLAIWMCWKLAMQPGEILALTWDQIDLQTGLIRFPDHDIDMGARTQRLLSDVRARQKDAPTDRVFIAPATGNPIDQSRLSVLCRTAMIRGGLEGFSLRSLSVWAHNKQMEDVLLRGAEEQGYLLRDTAASLLHVAPGTAWEHLNRLSKAGRLTRVGVRYYPAGNAVAEKDYLPILQAYLQKEGIAGRQALAEQLKIDPKQATHILKGMVDRGELELVGKRYRLPGNTP</sequence>
<name>A0A8S5N9Z2_9CAUD</name>
<comment type="similarity">
    <text evidence="1">Belongs to the 'phage' integrase family.</text>
</comment>
<keyword evidence="2" id="KW-0233">DNA recombination</keyword>
<dbReference type="SUPFAM" id="SSF56349">
    <property type="entry name" value="DNA breaking-rejoining enzymes"/>
    <property type="match status" value="2"/>
</dbReference>
<organism evidence="3">
    <name type="scientific">Myoviridae sp. ctUX613</name>
    <dbReference type="NCBI Taxonomy" id="2826660"/>
    <lineage>
        <taxon>Viruses</taxon>
        <taxon>Duplodnaviria</taxon>
        <taxon>Heunggongvirae</taxon>
        <taxon>Uroviricota</taxon>
        <taxon>Caudoviricetes</taxon>
    </lineage>
</organism>
<dbReference type="EMBL" id="BK015114">
    <property type="protein sequence ID" value="DAD91465.1"/>
    <property type="molecule type" value="Genomic_DNA"/>
</dbReference>
<reference evidence="3" key="1">
    <citation type="journal article" date="2021" name="Proc. Natl. Acad. Sci. U.S.A.">
        <title>A Catalog of Tens of Thousands of Viruses from Human Metagenomes Reveals Hidden Associations with Chronic Diseases.</title>
        <authorList>
            <person name="Tisza M.J."/>
            <person name="Buck C.B."/>
        </authorList>
    </citation>
    <scope>NUCLEOTIDE SEQUENCE</scope>
    <source>
        <strain evidence="3">CtUX613</strain>
    </source>
</reference>
<dbReference type="InterPro" id="IPR011010">
    <property type="entry name" value="DNA_brk_join_enz"/>
</dbReference>
<dbReference type="Gene3D" id="1.10.443.10">
    <property type="entry name" value="Intergrase catalytic core"/>
    <property type="match status" value="2"/>
</dbReference>
<dbReference type="GO" id="GO:0015074">
    <property type="term" value="P:DNA integration"/>
    <property type="evidence" value="ECO:0007669"/>
    <property type="project" value="InterPro"/>
</dbReference>
<dbReference type="GO" id="GO:0006310">
    <property type="term" value="P:DNA recombination"/>
    <property type="evidence" value="ECO:0007669"/>
    <property type="project" value="UniProtKB-KW"/>
</dbReference>
<accession>A0A8S5N9Z2</accession>
<proteinExistence type="inferred from homology"/>
<protein>
    <submittedName>
        <fullName evidence="3">Integrase</fullName>
    </submittedName>
</protein>